<dbReference type="Gene3D" id="3.40.720.10">
    <property type="entry name" value="Alkaline Phosphatase, subunit A"/>
    <property type="match status" value="1"/>
</dbReference>
<dbReference type="InterPro" id="IPR007312">
    <property type="entry name" value="Phosphoesterase"/>
</dbReference>
<dbReference type="PANTHER" id="PTHR31956">
    <property type="entry name" value="NON-SPECIFIC PHOSPHOLIPASE C4-RELATED"/>
    <property type="match status" value="1"/>
</dbReference>
<dbReference type="Pfam" id="PF04185">
    <property type="entry name" value="Phosphoesterase"/>
    <property type="match status" value="1"/>
</dbReference>
<accession>A0ABQ6N937</accession>
<evidence type="ECO:0000256" key="1">
    <source>
        <dbReference type="ARBA" id="ARBA00022801"/>
    </source>
</evidence>
<reference evidence="2 3" key="1">
    <citation type="journal article" date="2023" name="Commun. Biol.">
        <title>Genome analysis of Parmales, the sister group of diatoms, reveals the evolutionary specialization of diatoms from phago-mixotrophs to photoautotrophs.</title>
        <authorList>
            <person name="Ban H."/>
            <person name="Sato S."/>
            <person name="Yoshikawa S."/>
            <person name="Yamada K."/>
            <person name="Nakamura Y."/>
            <person name="Ichinomiya M."/>
            <person name="Sato N."/>
            <person name="Blanc-Mathieu R."/>
            <person name="Endo H."/>
            <person name="Kuwata A."/>
            <person name="Ogata H."/>
        </authorList>
    </citation>
    <scope>NUCLEOTIDE SEQUENCE [LARGE SCALE GENOMIC DNA]</scope>
</reference>
<gene>
    <name evidence="2" type="ORF">TeGR_g9127</name>
</gene>
<comment type="caution">
    <text evidence="2">The sequence shown here is derived from an EMBL/GenBank/DDBJ whole genome shotgun (WGS) entry which is preliminary data.</text>
</comment>
<organism evidence="2 3">
    <name type="scientific">Tetraparma gracilis</name>
    <dbReference type="NCBI Taxonomy" id="2962635"/>
    <lineage>
        <taxon>Eukaryota</taxon>
        <taxon>Sar</taxon>
        <taxon>Stramenopiles</taxon>
        <taxon>Ochrophyta</taxon>
        <taxon>Bolidophyceae</taxon>
        <taxon>Parmales</taxon>
        <taxon>Triparmaceae</taxon>
        <taxon>Tetraparma</taxon>
    </lineage>
</organism>
<protein>
    <submittedName>
        <fullName evidence="2">Uncharacterized protein</fullName>
    </submittedName>
</protein>
<dbReference type="Proteomes" id="UP001165060">
    <property type="component" value="Unassembled WGS sequence"/>
</dbReference>
<proteinExistence type="predicted"/>
<name>A0ABQ6N937_9STRA</name>
<evidence type="ECO:0000313" key="2">
    <source>
        <dbReference type="EMBL" id="GMI43332.1"/>
    </source>
</evidence>
<evidence type="ECO:0000313" key="3">
    <source>
        <dbReference type="Proteomes" id="UP001165060"/>
    </source>
</evidence>
<keyword evidence="1" id="KW-0378">Hydrolase</keyword>
<keyword evidence="3" id="KW-1185">Reference proteome</keyword>
<sequence length="271" mass="30728">MKFSAASLATMAVAASAGDITDIKNVVIYMQENRAYDHYFGTMSGVRGFNDRSTVPMPTGLDAFHQPTNTSDLTQYMLPFKAENNKTNAQCMPAPEMFYTTDINMWNKGRMDRWNTERDAGVGMSYFDREGLPYYYELYDAFAAGDQYFQSTFTSTCPNREHLFSGTNGIAAPEETRRAALEDNTEDPPFDWVTVAELLEEKDISWKVYQEEDNFDDNGFAWHTNFKSAKKGDSLFDKGMARYKSAIDEFSKDVEADTLPQVSWVIAPAIK</sequence>
<dbReference type="PANTHER" id="PTHR31956:SF1">
    <property type="entry name" value="NON-SPECIFIC PHOSPHOLIPASE C1"/>
    <property type="match status" value="1"/>
</dbReference>
<dbReference type="EMBL" id="BRYB01002339">
    <property type="protein sequence ID" value="GMI43332.1"/>
    <property type="molecule type" value="Genomic_DNA"/>
</dbReference>
<dbReference type="InterPro" id="IPR017850">
    <property type="entry name" value="Alkaline_phosphatase_core_sf"/>
</dbReference>